<comment type="subcellular location">
    <subcellularLocation>
        <location evidence="1">Membrane</location>
    </subcellularLocation>
</comment>
<accession>A0A9X3BQI8</accession>
<gene>
    <name evidence="4" type="ORF">H7I41_28010</name>
</gene>
<dbReference type="RefSeq" id="WP_264015943.1">
    <property type="nucleotide sequence ID" value="NZ_JACKSJ010000254.1"/>
</dbReference>
<evidence type="ECO:0000256" key="3">
    <source>
        <dbReference type="SAM" id="Phobius"/>
    </source>
</evidence>
<evidence type="ECO:0000256" key="1">
    <source>
        <dbReference type="ARBA" id="ARBA00004370"/>
    </source>
</evidence>
<evidence type="ECO:0000256" key="2">
    <source>
        <dbReference type="ARBA" id="ARBA00023136"/>
    </source>
</evidence>
<proteinExistence type="predicted"/>
<keyword evidence="3" id="KW-0812">Transmembrane</keyword>
<keyword evidence="5" id="KW-1185">Reference proteome</keyword>
<dbReference type="PANTHER" id="PTHR37042">
    <property type="entry name" value="OUTER MEMBRANE PROTEIN RV1973"/>
    <property type="match status" value="1"/>
</dbReference>
<reference evidence="4" key="2">
    <citation type="journal article" date="2022" name="BMC Genomics">
        <title>Comparative genome analysis of mycobacteria focusing on tRNA and non-coding RNA.</title>
        <authorList>
            <person name="Behra P.R.K."/>
            <person name="Pettersson B.M.F."/>
            <person name="Ramesh M."/>
            <person name="Das S."/>
            <person name="Dasgupta S."/>
            <person name="Kirsebom L.A."/>
        </authorList>
    </citation>
    <scope>NUCLEOTIDE SEQUENCE</scope>
    <source>
        <strain evidence="4">DSM 44615</strain>
    </source>
</reference>
<dbReference type="PANTHER" id="PTHR37042:SF4">
    <property type="entry name" value="OUTER MEMBRANE PROTEIN RV1973"/>
    <property type="match status" value="1"/>
</dbReference>
<dbReference type="Proteomes" id="UP001140293">
    <property type="component" value="Unassembled WGS sequence"/>
</dbReference>
<name>A0A9X3BQI8_9MYCO</name>
<keyword evidence="3" id="KW-1133">Transmembrane helix</keyword>
<evidence type="ECO:0000313" key="5">
    <source>
        <dbReference type="Proteomes" id="UP001140293"/>
    </source>
</evidence>
<reference evidence="4" key="1">
    <citation type="submission" date="2020-07" db="EMBL/GenBank/DDBJ databases">
        <authorList>
            <person name="Pettersson B.M.F."/>
            <person name="Behra P.R.K."/>
            <person name="Ramesh M."/>
            <person name="Das S."/>
            <person name="Dasgupta S."/>
            <person name="Kirsebom L.A."/>
        </authorList>
    </citation>
    <scope>NUCLEOTIDE SEQUENCE</scope>
    <source>
        <strain evidence="4">DSM 44615</strain>
    </source>
</reference>
<dbReference type="AlphaFoldDB" id="A0A9X3BQI8"/>
<comment type="caution">
    <text evidence="4">The sequence shown here is derived from an EMBL/GenBank/DDBJ whole genome shotgun (WGS) entry which is preliminary data.</text>
</comment>
<keyword evidence="2 3" id="KW-0472">Membrane</keyword>
<protein>
    <recommendedName>
        <fullName evidence="6">Mce-associated membrane protein</fullName>
    </recommendedName>
</protein>
<evidence type="ECO:0000313" key="4">
    <source>
        <dbReference type="EMBL" id="MCV7173774.1"/>
    </source>
</evidence>
<feature type="transmembrane region" description="Helical" evidence="3">
    <location>
        <begin position="12"/>
        <end position="31"/>
    </location>
</feature>
<evidence type="ECO:0008006" key="6">
    <source>
        <dbReference type="Google" id="ProtNLM"/>
    </source>
</evidence>
<sequence>MTATGARIAWWTVNVVLILGIAAATAVGLWLSGRDITPSRPNSQTESMERVQQHVKKVVPKLLSYTPQSVAGLAETVDPLLTGDFKDEYRELLETAVVPQAQQQRITTDAEVVGVAVESLNADVAELLVFIDQESSTLDDPQPDTDESAVQMVLRKVQGQWLISSFKPVRAAAVRSVRSSAPSERP</sequence>
<dbReference type="GO" id="GO:0016020">
    <property type="term" value="C:membrane"/>
    <property type="evidence" value="ECO:0007669"/>
    <property type="project" value="UniProtKB-SubCell"/>
</dbReference>
<organism evidence="4 5">
    <name type="scientific">[Mycobacterium] manitobense</name>
    <dbReference type="NCBI Taxonomy" id="190147"/>
    <lineage>
        <taxon>Bacteria</taxon>
        <taxon>Bacillati</taxon>
        <taxon>Actinomycetota</taxon>
        <taxon>Actinomycetes</taxon>
        <taxon>Mycobacteriales</taxon>
        <taxon>Mycobacteriaceae</taxon>
        <taxon>Mycolicibacterium</taxon>
    </lineage>
</organism>
<dbReference type="EMBL" id="JACKSJ010000254">
    <property type="protein sequence ID" value="MCV7173774.1"/>
    <property type="molecule type" value="Genomic_DNA"/>
</dbReference>